<dbReference type="PANTHER" id="PTHR48050">
    <property type="entry name" value="STEROL 3-BETA-GLUCOSYLTRANSFERASE"/>
    <property type="match status" value="1"/>
</dbReference>
<dbReference type="GO" id="GO:0016758">
    <property type="term" value="F:hexosyltransferase activity"/>
    <property type="evidence" value="ECO:0007669"/>
    <property type="project" value="InterPro"/>
</dbReference>
<dbReference type="RefSeq" id="WP_197681679.1">
    <property type="nucleotide sequence ID" value="NZ_LT629732.1"/>
</dbReference>
<dbReference type="STRING" id="117157.SAMN04489717_0897"/>
<reference evidence="4 5" key="1">
    <citation type="submission" date="2016-10" db="EMBL/GenBank/DDBJ databases">
        <authorList>
            <person name="de Groot N.N."/>
        </authorList>
    </citation>
    <scope>NUCLEOTIDE SEQUENCE [LARGE SCALE GENOMIC DNA]</scope>
    <source>
        <strain evidence="4 5">DSM 22024</strain>
    </source>
</reference>
<dbReference type="EMBL" id="LT629732">
    <property type="protein sequence ID" value="SDR88317.1"/>
    <property type="molecule type" value="Genomic_DNA"/>
</dbReference>
<accession>A0A1H1MNM5</accession>
<dbReference type="InterPro" id="IPR006326">
    <property type="entry name" value="UDPGT_MGT-like"/>
</dbReference>
<proteinExistence type="inferred from homology"/>
<evidence type="ECO:0000256" key="1">
    <source>
        <dbReference type="ARBA" id="ARBA00009995"/>
    </source>
</evidence>
<dbReference type="AlphaFoldDB" id="A0A1H1MNM5"/>
<evidence type="ECO:0000256" key="3">
    <source>
        <dbReference type="SAM" id="MobiDB-lite"/>
    </source>
</evidence>
<dbReference type="FunFam" id="3.40.50.2000:FF:000072">
    <property type="entry name" value="Glycosyl transferase"/>
    <property type="match status" value="1"/>
</dbReference>
<dbReference type="SUPFAM" id="SSF53756">
    <property type="entry name" value="UDP-Glycosyltransferase/glycogen phosphorylase"/>
    <property type="match status" value="1"/>
</dbReference>
<dbReference type="Gene3D" id="3.40.50.2000">
    <property type="entry name" value="Glycogen Phosphorylase B"/>
    <property type="match status" value="2"/>
</dbReference>
<evidence type="ECO:0000313" key="4">
    <source>
        <dbReference type="EMBL" id="SDR88317.1"/>
    </source>
</evidence>
<dbReference type="Proteomes" id="UP000198983">
    <property type="component" value="Chromosome I"/>
</dbReference>
<dbReference type="Pfam" id="PF00201">
    <property type="entry name" value="UDPGT"/>
    <property type="match status" value="1"/>
</dbReference>
<feature type="region of interest" description="Disordered" evidence="3">
    <location>
        <begin position="1"/>
        <end position="20"/>
    </location>
</feature>
<sequence>MSDAQHDDGPATGDAPGRSAGVSRRVVMTGMPASGHVNPSLPLVRELVGRGVDVTYYSTGEFAHAVERAGAKFRAYPEGAIGSRDIAAATQSGSSVRVVAKVLEATMSLVPFLREEFARERPDAVAYDSNALWGRVTAAGLGLPTISFMTTMLLGPADFRGLTAREWAYTLRLMLPDFPRAVRARRRVLGRFGREVVPSTPMLPMFGDLTLFPIPREIQPSNSRLDESCHFVGPTVDPVDPVSPVNNALRDTELDAELSAHVDGADPVVLVSLGTLHAGTGEFFRTCFTALADLPARVVLAVGHSTDPARLGRPPANTLVRTTVPQLEILRRTAAFVTHGGMNSALEALAYGVPLVVVPQQVEQLVIGRTIAERGAAVVLRQHLSRRPVPAGELRAAVERTLSEPSARDRALALGAAFGSGAGAVAGAELVQEFLRRNRPH</sequence>
<dbReference type="GO" id="GO:0017000">
    <property type="term" value="P:antibiotic biosynthetic process"/>
    <property type="evidence" value="ECO:0007669"/>
    <property type="project" value="UniProtKB-ARBA"/>
</dbReference>
<dbReference type="NCBIfam" id="TIGR01426">
    <property type="entry name" value="MGT"/>
    <property type="match status" value="1"/>
</dbReference>
<keyword evidence="2" id="KW-0808">Transferase</keyword>
<dbReference type="InterPro" id="IPR002213">
    <property type="entry name" value="UDP_glucos_trans"/>
</dbReference>
<dbReference type="InterPro" id="IPR050426">
    <property type="entry name" value="Glycosyltransferase_28"/>
</dbReference>
<name>A0A1H1MNM5_9ACTN</name>
<evidence type="ECO:0000256" key="2">
    <source>
        <dbReference type="ARBA" id="ARBA00022679"/>
    </source>
</evidence>
<dbReference type="CDD" id="cd03784">
    <property type="entry name" value="GT1_Gtf-like"/>
    <property type="match status" value="1"/>
</dbReference>
<evidence type="ECO:0000313" key="5">
    <source>
        <dbReference type="Proteomes" id="UP000198983"/>
    </source>
</evidence>
<evidence type="ECO:0008006" key="6">
    <source>
        <dbReference type="Google" id="ProtNLM"/>
    </source>
</evidence>
<comment type="similarity">
    <text evidence="1">Belongs to the UDP-glycosyltransferase family.</text>
</comment>
<gene>
    <name evidence="4" type="ORF">SAMN04489717_0897</name>
</gene>
<protein>
    <recommendedName>
        <fullName evidence="6">Glycosyltransferase, MGT family</fullName>
    </recommendedName>
</protein>
<dbReference type="GO" id="GO:0008194">
    <property type="term" value="F:UDP-glycosyltransferase activity"/>
    <property type="evidence" value="ECO:0007669"/>
    <property type="project" value="InterPro"/>
</dbReference>
<dbReference type="PANTHER" id="PTHR48050:SF13">
    <property type="entry name" value="STEROL 3-BETA-GLUCOSYLTRANSFERASE UGT80A2"/>
    <property type="match status" value="1"/>
</dbReference>
<keyword evidence="5" id="KW-1185">Reference proteome</keyword>
<organism evidence="4 5">
    <name type="scientific">Actinopolymorpha singaporensis</name>
    <dbReference type="NCBI Taxonomy" id="117157"/>
    <lineage>
        <taxon>Bacteria</taxon>
        <taxon>Bacillati</taxon>
        <taxon>Actinomycetota</taxon>
        <taxon>Actinomycetes</taxon>
        <taxon>Propionibacteriales</taxon>
        <taxon>Actinopolymorphaceae</taxon>
        <taxon>Actinopolymorpha</taxon>
    </lineage>
</organism>